<evidence type="ECO:0000256" key="4">
    <source>
        <dbReference type="ARBA" id="ARBA00023136"/>
    </source>
</evidence>
<evidence type="ECO:0000256" key="1">
    <source>
        <dbReference type="ARBA" id="ARBA00004141"/>
    </source>
</evidence>
<evidence type="ECO:0000256" key="2">
    <source>
        <dbReference type="ARBA" id="ARBA00022692"/>
    </source>
</evidence>
<evidence type="ECO:0000259" key="6">
    <source>
        <dbReference type="Pfam" id="PF01490"/>
    </source>
</evidence>
<organism evidence="7 8">
    <name type="scientific">Prymnesium parvum</name>
    <name type="common">Toxic golden alga</name>
    <dbReference type="NCBI Taxonomy" id="97485"/>
    <lineage>
        <taxon>Eukaryota</taxon>
        <taxon>Haptista</taxon>
        <taxon>Haptophyta</taxon>
        <taxon>Prymnesiophyceae</taxon>
        <taxon>Prymnesiales</taxon>
        <taxon>Prymnesiaceae</taxon>
        <taxon>Prymnesium</taxon>
    </lineage>
</organism>
<protein>
    <recommendedName>
        <fullName evidence="6">Amino acid transporter transmembrane domain-containing protein</fullName>
    </recommendedName>
</protein>
<feature type="transmembrane region" description="Helical" evidence="5">
    <location>
        <begin position="101"/>
        <end position="126"/>
    </location>
</feature>
<feature type="transmembrane region" description="Helical" evidence="5">
    <location>
        <begin position="275"/>
        <end position="298"/>
    </location>
</feature>
<dbReference type="EMBL" id="JBGBPQ010000020">
    <property type="protein sequence ID" value="KAL1504461.1"/>
    <property type="molecule type" value="Genomic_DNA"/>
</dbReference>
<dbReference type="InterPro" id="IPR013057">
    <property type="entry name" value="AA_transpt_TM"/>
</dbReference>
<comment type="caution">
    <text evidence="7">The sequence shown here is derived from an EMBL/GenBank/DDBJ whole genome shotgun (WGS) entry which is preliminary data.</text>
</comment>
<feature type="transmembrane region" description="Helical" evidence="5">
    <location>
        <begin position="369"/>
        <end position="389"/>
    </location>
</feature>
<proteinExistence type="predicted"/>
<dbReference type="Proteomes" id="UP001515480">
    <property type="component" value="Unassembled WGS sequence"/>
</dbReference>
<dbReference type="PANTHER" id="PTHR22950:SF666">
    <property type="entry name" value="VACUOLAR AMINO ACID TRANSPORTER 4"/>
    <property type="match status" value="1"/>
</dbReference>
<gene>
    <name evidence="7" type="ORF">AB1Y20_010866</name>
</gene>
<keyword evidence="8" id="KW-1185">Reference proteome</keyword>
<dbReference type="GO" id="GO:0016020">
    <property type="term" value="C:membrane"/>
    <property type="evidence" value="ECO:0007669"/>
    <property type="project" value="UniProtKB-SubCell"/>
</dbReference>
<feature type="transmembrane region" description="Helical" evidence="5">
    <location>
        <begin position="158"/>
        <end position="180"/>
    </location>
</feature>
<feature type="transmembrane region" description="Helical" evidence="5">
    <location>
        <begin position="232"/>
        <end position="255"/>
    </location>
</feature>
<dbReference type="AlphaFoldDB" id="A0AB34ISP8"/>
<comment type="subcellular location">
    <subcellularLocation>
        <location evidence="1">Membrane</location>
        <topology evidence="1">Multi-pass membrane protein</topology>
    </subcellularLocation>
</comment>
<dbReference type="GO" id="GO:0015179">
    <property type="term" value="F:L-amino acid transmembrane transporter activity"/>
    <property type="evidence" value="ECO:0007669"/>
    <property type="project" value="TreeGrafter"/>
</dbReference>
<keyword evidence="3 5" id="KW-1133">Transmembrane helix</keyword>
<feature type="domain" description="Amino acid transporter transmembrane" evidence="6">
    <location>
        <begin position="10"/>
        <end position="391"/>
    </location>
</feature>
<keyword evidence="2 5" id="KW-0812">Transmembrane</keyword>
<evidence type="ECO:0000256" key="5">
    <source>
        <dbReference type="SAM" id="Phobius"/>
    </source>
</evidence>
<feature type="transmembrane region" description="Helical" evidence="5">
    <location>
        <begin position="132"/>
        <end position="151"/>
    </location>
</feature>
<feature type="transmembrane region" description="Helical" evidence="5">
    <location>
        <begin position="200"/>
        <end position="220"/>
    </location>
</feature>
<evidence type="ECO:0000313" key="8">
    <source>
        <dbReference type="Proteomes" id="UP001515480"/>
    </source>
</evidence>
<dbReference type="Pfam" id="PF01490">
    <property type="entry name" value="Aa_trans"/>
    <property type="match status" value="1"/>
</dbReference>
<keyword evidence="4 5" id="KW-0472">Membrane</keyword>
<evidence type="ECO:0000256" key="3">
    <source>
        <dbReference type="ARBA" id="ARBA00022989"/>
    </source>
</evidence>
<dbReference type="PANTHER" id="PTHR22950">
    <property type="entry name" value="AMINO ACID TRANSPORTER"/>
    <property type="match status" value="1"/>
</dbReference>
<evidence type="ECO:0000313" key="7">
    <source>
        <dbReference type="EMBL" id="KAL1504461.1"/>
    </source>
</evidence>
<feature type="transmembrane region" description="Helical" evidence="5">
    <location>
        <begin position="37"/>
        <end position="66"/>
    </location>
</feature>
<name>A0AB34ISP8_PRYPA</name>
<feature type="transmembrane region" description="Helical" evidence="5">
    <location>
        <begin position="310"/>
        <end position="329"/>
    </location>
</feature>
<reference evidence="7 8" key="1">
    <citation type="journal article" date="2024" name="Science">
        <title>Giant polyketide synthase enzymes in the biosynthesis of giant marine polyether toxins.</title>
        <authorList>
            <person name="Fallon T.R."/>
            <person name="Shende V.V."/>
            <person name="Wierzbicki I.H."/>
            <person name="Pendleton A.L."/>
            <person name="Watervoot N.F."/>
            <person name="Auber R.P."/>
            <person name="Gonzalez D.J."/>
            <person name="Wisecaver J.H."/>
            <person name="Moore B.S."/>
        </authorList>
    </citation>
    <scope>NUCLEOTIDE SEQUENCE [LARGE SCALE GENOMIC DNA]</scope>
    <source>
        <strain evidence="7 8">12B1</strain>
    </source>
</reference>
<feature type="transmembrane region" description="Helical" evidence="5">
    <location>
        <begin position="335"/>
        <end position="357"/>
    </location>
</feature>
<accession>A0AB34ISP8</accession>
<sequence length="395" mass="41504">MDVRPARFEWHAFANLLKTMVGSGVLTLPFVTARVGLLFSLLGLGAIAYLTQCGIRMVVTCAAAALKAGAYRQLPPTDPADQGGGLWSLVGGAAFGAPGRVLTLGALLTAQLGVCASYLDFVAAALHTHAAVPPHAALAGVWLLLSLLCLVRPLKAVSWLSTAALLIYVYILGLLVYFGAGAPARAAPLEWWRPRGVGAWFGPALFAFEGMGTALSIFTSMESDDPAPFYRVVSVAYACAFVVYSFAAVVGYAAWGGSVAQVVLDSFPESSLALSADLSLACILLLSFCLQMTPVFQLAELSLSEPCRRLWPLVRCVIVGMIAIIAAAIPDMEQMVALTGSLSFSIIGFVLPGAFFLKLSRRSLAFEHDVVVACALIVLGLGGGAFGLYTTFEGE</sequence>